<dbReference type="Proteomes" id="UP000787322">
    <property type="component" value="Unassembled WGS sequence"/>
</dbReference>
<dbReference type="InterPro" id="IPR018484">
    <property type="entry name" value="FGGY_N"/>
</dbReference>
<name>A0A9D5X8D5_9ACTN</name>
<evidence type="ECO:0000256" key="1">
    <source>
        <dbReference type="ARBA" id="ARBA00009156"/>
    </source>
</evidence>
<dbReference type="InterPro" id="IPR043129">
    <property type="entry name" value="ATPase_NBD"/>
</dbReference>
<comment type="caution">
    <text evidence="6">The sequence shown here is derived from an EMBL/GenBank/DDBJ whole genome shotgun (WGS) entry which is preliminary data.</text>
</comment>
<evidence type="ECO:0000256" key="3">
    <source>
        <dbReference type="ARBA" id="ARBA00022679"/>
    </source>
</evidence>
<dbReference type="InterPro" id="IPR050406">
    <property type="entry name" value="FGGY_Carb_Kinase"/>
</dbReference>
<feature type="domain" description="Carbohydrate kinase FGGY N-terminal" evidence="5">
    <location>
        <begin position="4"/>
        <end position="93"/>
    </location>
</feature>
<evidence type="ECO:0000259" key="5">
    <source>
        <dbReference type="Pfam" id="PF00370"/>
    </source>
</evidence>
<keyword evidence="2" id="KW-0859">Xylose metabolism</keyword>
<reference evidence="6" key="1">
    <citation type="submission" date="2020-04" db="EMBL/GenBank/DDBJ databases">
        <title>Deep metagenomics examines the oral microbiome during advanced dental caries in children, revealing novel taxa and co-occurrences with host molecules.</title>
        <authorList>
            <person name="Baker J.L."/>
            <person name="Morton J.T."/>
            <person name="Dinis M."/>
            <person name="Alvarez R."/>
            <person name="Tran N.C."/>
            <person name="Knight R."/>
            <person name="Edlund A."/>
        </authorList>
    </citation>
    <scope>NUCLEOTIDE SEQUENCE</scope>
    <source>
        <strain evidence="6">JCVI_3_bin.11</strain>
    </source>
</reference>
<evidence type="ECO:0000256" key="2">
    <source>
        <dbReference type="ARBA" id="ARBA00022629"/>
    </source>
</evidence>
<dbReference type="PANTHER" id="PTHR43095:SF5">
    <property type="entry name" value="XYLULOSE KINASE"/>
    <property type="match status" value="1"/>
</dbReference>
<comment type="similarity">
    <text evidence="1">Belongs to the FGGY kinase family.</text>
</comment>
<evidence type="ECO:0000313" key="7">
    <source>
        <dbReference type="Proteomes" id="UP000787322"/>
    </source>
</evidence>
<dbReference type="AlphaFoldDB" id="A0A9D5X8D5"/>
<keyword evidence="2" id="KW-0119">Carbohydrate metabolism</keyword>
<gene>
    <name evidence="6" type="ORF">HXK24_05140</name>
</gene>
<sequence length="94" mass="10567">MRKYLLALDAGTGSIRAVLFSVDGEQVGVAQREWEHHEDPRWPGSMDFDWVADWQLALDCIKEVLAKTSIDPKEIAGISTTCMREGILLYDQDG</sequence>
<evidence type="ECO:0000313" key="6">
    <source>
        <dbReference type="EMBL" id="MBF4803183.1"/>
    </source>
</evidence>
<evidence type="ECO:0000256" key="4">
    <source>
        <dbReference type="ARBA" id="ARBA00022777"/>
    </source>
</evidence>
<protein>
    <submittedName>
        <fullName evidence="6">Autoinducer-2 kinase</fullName>
    </submittedName>
</protein>
<dbReference type="GO" id="GO:0016301">
    <property type="term" value="F:kinase activity"/>
    <property type="evidence" value="ECO:0007669"/>
    <property type="project" value="UniProtKB-KW"/>
</dbReference>
<keyword evidence="3" id="KW-0808">Transferase</keyword>
<dbReference type="PANTHER" id="PTHR43095">
    <property type="entry name" value="SUGAR KINASE"/>
    <property type="match status" value="1"/>
</dbReference>
<organism evidence="6 7">
    <name type="scientific">Lancefieldella parvula</name>
    <dbReference type="NCBI Taxonomy" id="1382"/>
    <lineage>
        <taxon>Bacteria</taxon>
        <taxon>Bacillati</taxon>
        <taxon>Actinomycetota</taxon>
        <taxon>Coriobacteriia</taxon>
        <taxon>Coriobacteriales</taxon>
        <taxon>Atopobiaceae</taxon>
        <taxon>Lancefieldella</taxon>
    </lineage>
</organism>
<keyword evidence="4 6" id="KW-0418">Kinase</keyword>
<dbReference type="SUPFAM" id="SSF53067">
    <property type="entry name" value="Actin-like ATPase domain"/>
    <property type="match status" value="1"/>
</dbReference>
<dbReference type="Pfam" id="PF00370">
    <property type="entry name" value="FGGY_N"/>
    <property type="match status" value="1"/>
</dbReference>
<proteinExistence type="inferred from homology"/>
<dbReference type="EMBL" id="JABZGU010000127">
    <property type="protein sequence ID" value="MBF4803183.1"/>
    <property type="molecule type" value="Genomic_DNA"/>
</dbReference>
<accession>A0A9D5X8D5</accession>
<dbReference type="Gene3D" id="3.30.420.40">
    <property type="match status" value="1"/>
</dbReference>
<dbReference type="GO" id="GO:0042732">
    <property type="term" value="P:D-xylose metabolic process"/>
    <property type="evidence" value="ECO:0007669"/>
    <property type="project" value="UniProtKB-KW"/>
</dbReference>
<feature type="non-terminal residue" evidence="6">
    <location>
        <position position="94"/>
    </location>
</feature>